<accession>A0AAV9FY66</accession>
<feature type="compositionally biased region" description="Pro residues" evidence="1">
    <location>
        <begin position="595"/>
        <end position="626"/>
    </location>
</feature>
<dbReference type="InterPro" id="IPR043129">
    <property type="entry name" value="ATPase_NBD"/>
</dbReference>
<dbReference type="PRINTS" id="PR01217">
    <property type="entry name" value="PRICHEXTENSN"/>
</dbReference>
<feature type="compositionally biased region" description="Low complexity" evidence="1">
    <location>
        <begin position="821"/>
        <end position="830"/>
    </location>
</feature>
<organism evidence="2 3">
    <name type="scientific">Podospora aff. communis PSN243</name>
    <dbReference type="NCBI Taxonomy" id="3040156"/>
    <lineage>
        <taxon>Eukaryota</taxon>
        <taxon>Fungi</taxon>
        <taxon>Dikarya</taxon>
        <taxon>Ascomycota</taxon>
        <taxon>Pezizomycotina</taxon>
        <taxon>Sordariomycetes</taxon>
        <taxon>Sordariomycetidae</taxon>
        <taxon>Sordariales</taxon>
        <taxon>Podosporaceae</taxon>
        <taxon>Podospora</taxon>
    </lineage>
</organism>
<gene>
    <name evidence="2" type="ORF">QBC34DRAFT_444370</name>
</gene>
<proteinExistence type="predicted"/>
<reference evidence="2" key="2">
    <citation type="submission" date="2023-05" db="EMBL/GenBank/DDBJ databases">
        <authorList>
            <consortium name="Lawrence Berkeley National Laboratory"/>
            <person name="Steindorff A."/>
            <person name="Hensen N."/>
            <person name="Bonometti L."/>
            <person name="Westerberg I."/>
            <person name="Brannstrom I.O."/>
            <person name="Guillou S."/>
            <person name="Cros-Aarteil S."/>
            <person name="Calhoun S."/>
            <person name="Haridas S."/>
            <person name="Kuo A."/>
            <person name="Mondo S."/>
            <person name="Pangilinan J."/>
            <person name="Riley R."/>
            <person name="Labutti K."/>
            <person name="Andreopoulos B."/>
            <person name="Lipzen A."/>
            <person name="Chen C."/>
            <person name="Yanf M."/>
            <person name="Daum C."/>
            <person name="Ng V."/>
            <person name="Clum A."/>
            <person name="Ohm R."/>
            <person name="Martin F."/>
            <person name="Silar P."/>
            <person name="Natvig D."/>
            <person name="Lalanne C."/>
            <person name="Gautier V."/>
            <person name="Ament-Velasquez S.L."/>
            <person name="Kruys A."/>
            <person name="Hutchinson M.I."/>
            <person name="Powell A.J."/>
            <person name="Barry K."/>
            <person name="Miller A.N."/>
            <person name="Grigoriev I.V."/>
            <person name="Debuchy R."/>
            <person name="Gladieux P."/>
            <person name="Thoren M.H."/>
            <person name="Johannesson H."/>
        </authorList>
    </citation>
    <scope>NUCLEOTIDE SEQUENCE</scope>
    <source>
        <strain evidence="2">PSN243</strain>
    </source>
</reference>
<dbReference type="SUPFAM" id="SSF53067">
    <property type="entry name" value="Actin-like ATPase domain"/>
    <property type="match status" value="2"/>
</dbReference>
<dbReference type="CDD" id="cd10170">
    <property type="entry name" value="ASKHA_NBD_HSP70"/>
    <property type="match status" value="1"/>
</dbReference>
<keyword evidence="3" id="KW-1185">Reference proteome</keyword>
<feature type="compositionally biased region" description="Pro residues" evidence="1">
    <location>
        <begin position="644"/>
        <end position="654"/>
    </location>
</feature>
<dbReference type="Gene3D" id="3.30.420.40">
    <property type="match status" value="2"/>
</dbReference>
<evidence type="ECO:0000313" key="2">
    <source>
        <dbReference type="EMBL" id="KAK4442181.1"/>
    </source>
</evidence>
<dbReference type="PANTHER" id="PTHR14187:SF5">
    <property type="entry name" value="HEAT SHOCK 70 KDA PROTEIN 12A"/>
    <property type="match status" value="1"/>
</dbReference>
<dbReference type="Gene3D" id="3.90.640.10">
    <property type="entry name" value="Actin, Chain A, domain 4"/>
    <property type="match status" value="1"/>
</dbReference>
<feature type="compositionally biased region" description="Low complexity" evidence="1">
    <location>
        <begin position="760"/>
        <end position="774"/>
    </location>
</feature>
<protein>
    <submittedName>
        <fullName evidence="2">Uncharacterized protein</fullName>
    </submittedName>
</protein>
<evidence type="ECO:0000313" key="3">
    <source>
        <dbReference type="Proteomes" id="UP001321760"/>
    </source>
</evidence>
<dbReference type="EMBL" id="MU866028">
    <property type="protein sequence ID" value="KAK4442181.1"/>
    <property type="molecule type" value="Genomic_DNA"/>
</dbReference>
<reference evidence="2" key="1">
    <citation type="journal article" date="2023" name="Mol. Phylogenet. Evol.">
        <title>Genome-scale phylogeny and comparative genomics of the fungal order Sordariales.</title>
        <authorList>
            <person name="Hensen N."/>
            <person name="Bonometti L."/>
            <person name="Westerberg I."/>
            <person name="Brannstrom I.O."/>
            <person name="Guillou S."/>
            <person name="Cros-Aarteil S."/>
            <person name="Calhoun S."/>
            <person name="Haridas S."/>
            <person name="Kuo A."/>
            <person name="Mondo S."/>
            <person name="Pangilinan J."/>
            <person name="Riley R."/>
            <person name="LaButti K."/>
            <person name="Andreopoulos B."/>
            <person name="Lipzen A."/>
            <person name="Chen C."/>
            <person name="Yan M."/>
            <person name="Daum C."/>
            <person name="Ng V."/>
            <person name="Clum A."/>
            <person name="Steindorff A."/>
            <person name="Ohm R.A."/>
            <person name="Martin F."/>
            <person name="Silar P."/>
            <person name="Natvig D.O."/>
            <person name="Lalanne C."/>
            <person name="Gautier V."/>
            <person name="Ament-Velasquez S.L."/>
            <person name="Kruys A."/>
            <person name="Hutchinson M.I."/>
            <person name="Powell A.J."/>
            <person name="Barry K."/>
            <person name="Miller A.N."/>
            <person name="Grigoriev I.V."/>
            <person name="Debuchy R."/>
            <person name="Gladieux P."/>
            <person name="Hiltunen Thoren M."/>
            <person name="Johannesson H."/>
        </authorList>
    </citation>
    <scope>NUCLEOTIDE SEQUENCE</scope>
    <source>
        <strain evidence="2">PSN243</strain>
    </source>
</reference>
<feature type="compositionally biased region" description="Low complexity" evidence="1">
    <location>
        <begin position="722"/>
        <end position="731"/>
    </location>
</feature>
<name>A0AAV9FY66_9PEZI</name>
<dbReference type="PANTHER" id="PTHR14187">
    <property type="entry name" value="ALPHA KINASE/ELONGATION FACTOR 2 KINASE"/>
    <property type="match status" value="1"/>
</dbReference>
<dbReference type="AlphaFoldDB" id="A0AAV9FY66"/>
<dbReference type="Proteomes" id="UP001321760">
    <property type="component" value="Unassembled WGS sequence"/>
</dbReference>
<feature type="region of interest" description="Disordered" evidence="1">
    <location>
        <begin position="588"/>
        <end position="779"/>
    </location>
</feature>
<comment type="caution">
    <text evidence="2">The sequence shown here is derived from an EMBL/GenBank/DDBJ whole genome shotgun (WGS) entry which is preliminary data.</text>
</comment>
<feature type="region of interest" description="Disordered" evidence="1">
    <location>
        <begin position="800"/>
        <end position="858"/>
    </location>
</feature>
<evidence type="ECO:0000256" key="1">
    <source>
        <dbReference type="SAM" id="MobiDB-lite"/>
    </source>
</evidence>
<sequence>MAATTTAAGGAQQKRLIFGIDFGTTYSGVSYAWSVAPSAILTVQKWPEIDPNYPGNEEVKTPTVIKYSASEAAAWGYSVSLGEEGIRWVKLLLLDDADLEKYLTAAALSHLTNMRDMIRESGKEVVDVVADYLRLLWGHVLEEVGGANTRDTAPFTVVVTVPAIWKGYARSRMHLAVKKAGILDERPAGRTMFHFTTEPEAAALARLTDFARLDCIQTGDCVTVADFGGGTVDIISYQVTQTKPLRIKEVVEGEGRLSGAVFLDQAFRKYIIGKFGQENWDRVDKDDRESFLQEKWEVNLKRKYTKKTKRWTFQMKNSFRDVRREPLELTAEELLQFFTTNDAIKESLELVKSQLAAVKAEMGTPAKYVIMAGGFGGSRFLKEAIDDIVEGETEVLQGSDTSNIWSAISRGAVMSVHEGLLDGEFAKVESRIARACYGLSYSETWVEGRHDPRDKYWCTVEACYRAKDQMQWFLKKGDRSSRPEAFEQKLRHTYKPDSPGNYPHLESGVWTYDDHNPPSRRETGVSRLRGIRHTALVPFGDLPVKPNHAGEPMRVFDFQYAAMCFGNSVDISIIGPDGSITRENVEIVSDTARPSTPPRSTPAPLPLPEPEPIPPVPPVPLVPPVPAELSSNEANSEPTHRPMPHPLLPPPPRYTPRELPNPQIPRPQEWNRPGAGTPPLSPPPQRISHYSTTRASSIEGYPWNKLPNRYSATTLPSPPLSPTSTTTSTTPVAGIDARVKPAVKNPFEHPDDADVESLPTAHTGSAAASTVAGSPSRSWALLPARETVLSVETERMARASVVGELPATRAPASGAQERPGESTAGAAAAGEQREGGKLAKWRRISSLLHGPGRRGGKK</sequence>